<dbReference type="InterPro" id="IPR025451">
    <property type="entry name" value="DUF4211"/>
</dbReference>
<feature type="compositionally biased region" description="Low complexity" evidence="1">
    <location>
        <begin position="1280"/>
        <end position="1292"/>
    </location>
</feature>
<dbReference type="InterPro" id="IPR052466">
    <property type="entry name" value="DNA_MethProtect_Complex"/>
</dbReference>
<reference evidence="3" key="1">
    <citation type="submission" date="2025-08" db="UniProtKB">
        <authorList>
            <consortium name="Ensembl"/>
        </authorList>
    </citation>
    <scope>IDENTIFICATION</scope>
</reference>
<dbReference type="Proteomes" id="UP000694726">
    <property type="component" value="Unplaced"/>
</dbReference>
<evidence type="ECO:0000313" key="4">
    <source>
        <dbReference type="Proteomes" id="UP000694726"/>
    </source>
</evidence>
<feature type="compositionally biased region" description="Polar residues" evidence="1">
    <location>
        <begin position="359"/>
        <end position="373"/>
    </location>
</feature>
<feature type="region of interest" description="Disordered" evidence="1">
    <location>
        <begin position="843"/>
        <end position="880"/>
    </location>
</feature>
<feature type="compositionally biased region" description="Low complexity" evidence="1">
    <location>
        <begin position="1141"/>
        <end position="1151"/>
    </location>
</feature>
<feature type="region of interest" description="Disordered" evidence="1">
    <location>
        <begin position="216"/>
        <end position="421"/>
    </location>
</feature>
<feature type="compositionally biased region" description="Pro residues" evidence="1">
    <location>
        <begin position="857"/>
        <end position="871"/>
    </location>
</feature>
<dbReference type="PANTHER" id="PTHR14709">
    <property type="entry name" value="GLUTAMINE AND SERINE-RICH PROTEIN 1-RELATED"/>
    <property type="match status" value="1"/>
</dbReference>
<feature type="compositionally biased region" description="Basic and acidic residues" evidence="1">
    <location>
        <begin position="750"/>
        <end position="764"/>
    </location>
</feature>
<feature type="compositionally biased region" description="Pro residues" evidence="1">
    <location>
        <begin position="316"/>
        <end position="326"/>
    </location>
</feature>
<feature type="compositionally biased region" description="Basic residues" evidence="1">
    <location>
        <begin position="740"/>
        <end position="749"/>
    </location>
</feature>
<dbReference type="Ensembl" id="ENSSSCT00015103133.1">
    <property type="protein sequence ID" value="ENSSSCP00015042924.1"/>
    <property type="gene ID" value="ENSSSCG00015076371.1"/>
</dbReference>
<feature type="compositionally biased region" description="Basic and acidic residues" evidence="1">
    <location>
        <begin position="1198"/>
        <end position="1232"/>
    </location>
</feature>
<feature type="compositionally biased region" description="Pro residues" evidence="1">
    <location>
        <begin position="1152"/>
        <end position="1164"/>
    </location>
</feature>
<feature type="compositionally biased region" description="Basic and acidic residues" evidence="1">
    <location>
        <begin position="1165"/>
        <end position="1176"/>
    </location>
</feature>
<protein>
    <recommendedName>
        <fullName evidence="2">DUF4211 domain-containing protein</fullName>
    </recommendedName>
</protein>
<evidence type="ECO:0000259" key="2">
    <source>
        <dbReference type="Pfam" id="PF13926"/>
    </source>
</evidence>
<feature type="compositionally biased region" description="Low complexity" evidence="1">
    <location>
        <begin position="257"/>
        <end position="268"/>
    </location>
</feature>
<feature type="compositionally biased region" description="Gly residues" evidence="1">
    <location>
        <begin position="379"/>
        <end position="394"/>
    </location>
</feature>
<dbReference type="PANTHER" id="PTHR14709:SF1">
    <property type="entry name" value="PROLINE-RICH PROTEIN 12"/>
    <property type="match status" value="1"/>
</dbReference>
<feature type="region of interest" description="Disordered" evidence="1">
    <location>
        <begin position="676"/>
        <end position="801"/>
    </location>
</feature>
<feature type="compositionally biased region" description="Low complexity" evidence="1">
    <location>
        <begin position="277"/>
        <end position="294"/>
    </location>
</feature>
<evidence type="ECO:0000313" key="3">
    <source>
        <dbReference type="Ensembl" id="ENSSSCP00015042924.1"/>
    </source>
</evidence>
<accession>A0A8D0Q387</accession>
<proteinExistence type="predicted"/>
<feature type="domain" description="DUF4211" evidence="2">
    <location>
        <begin position="1303"/>
        <end position="1385"/>
    </location>
</feature>
<feature type="region of interest" description="Disordered" evidence="1">
    <location>
        <begin position="485"/>
        <end position="527"/>
    </location>
</feature>
<evidence type="ECO:0000256" key="1">
    <source>
        <dbReference type="SAM" id="MobiDB-lite"/>
    </source>
</evidence>
<feature type="compositionally biased region" description="Low complexity" evidence="1">
    <location>
        <begin position="780"/>
        <end position="790"/>
    </location>
</feature>
<organism evidence="3 4">
    <name type="scientific">Sus scrofa</name>
    <name type="common">Pig</name>
    <dbReference type="NCBI Taxonomy" id="9823"/>
    <lineage>
        <taxon>Eukaryota</taxon>
        <taxon>Metazoa</taxon>
        <taxon>Chordata</taxon>
        <taxon>Craniata</taxon>
        <taxon>Vertebrata</taxon>
        <taxon>Euteleostomi</taxon>
        <taxon>Mammalia</taxon>
        <taxon>Eutheria</taxon>
        <taxon>Laurasiatheria</taxon>
        <taxon>Artiodactyla</taxon>
        <taxon>Suina</taxon>
        <taxon>Suidae</taxon>
        <taxon>Sus</taxon>
    </lineage>
</organism>
<dbReference type="Pfam" id="PF13926">
    <property type="entry name" value="DUF4211"/>
    <property type="match status" value="1"/>
</dbReference>
<feature type="compositionally biased region" description="Polar residues" evidence="1">
    <location>
        <begin position="329"/>
        <end position="340"/>
    </location>
</feature>
<sequence>MDRNYPSAGFGDPLGAGAGWSYERSAKASLVYGSSRTSHPETDILHRQAYAAPHPLQSYATNHHPAGLSGLFDTGLHHAGSAGPDASVMNLISALESRGPQPGPSASSLLSQFRSPSWQTAMHTPGPTELFISGALPGSSTFPSSSALSAYQHPASFGSRPFPVPSSLSLQDPPFSPPANGLLSPHDVLHLKPSQAPTVPSSLGFERLAGGGVLGPAGLGPAQTPPYRPGGYGAAAGGANRPPPPRSTATPKCQSLGGPAAAYATGKASGAGGAGGQAYSPGQPQGLLGPQAYGQGFGGGQAQDLSKGPSYSGGPQQPPNGPPPPGLATCQSYSPDQLQGQLYGVQGEPYPGPAAHSQGLPTASPSLSYSTGHSPALSGHGGGWGPSSLGGGGEASPSHIIRPLQSPPAPGRPPGVGSPGAPGKYLSSVLASAPFLAPPGAGSYAAGAGGYKGKGDGSELLAGPGGPPAERTEDEEFLIQHLLQAPSPPRTSGADGLVGEDGAADASKGLGGSGGAGGPPGTPYELAKEDPQRYHLQSVIRTSASLDEGATAALELGLGRLKEKKKGPERGGETPEGLATSVVHYGAGAKELGAFLQKSLTSPIFCSTKPKKLLKTSSFHLLRRRDPPFQTPKKLYAQEYEFEADEDKADVPADIRLNPRRLPDLVSSCRSRPALSPLGDIDFCPPNPGPDGPRRRGRKPTKAKRDGPPRPRGRPRIRPLEGPATAGPALASTPTDGAKKPRGRGRGRGRKAEEAGGTRLEPLKPLKIKLSVPKAGEGLGASSGEAVSGADPNSLDSSLTREKIEAKIKEVEEKQPEMKSGFMASFLDFLKSGKRHPPLYQAGLTGPPSVPARGLQPQPPSTPAVPHPPPAGAFGLGGALEAAESEGLGLGCPSPCKRLDEELKRNLETLPSFSSDEEDSVAKNRDLQESISSAISALDDPPLAGPKDTSTPDGPPLAADAAVPGPPPLPGLPSASSNGTPGERWEDSLGPAAPSPDDSEPPDARPLHLAKKQETAAVCGETDEEAGESGGEGIFRERDEFVIRAEDIPSLKLALQTGREPPPIWRVQKALLQKFTPEIKDGQRQFCATSNYLGYFGDAKNRYQRLYVKFLENVNKKDYVRVCARKPWHRPPVPVRRSGQAKGPSSSGGSSAPPPKAPAPPPKPETPDKTASEKPPEQTPETAVPEPPAPEKPSPPRLVEKEKEKEKERTPRGERPLRGERGTGGRQIRPDRGLTTGQPATSRLPKSRPTKVKAEPPPKKRKKWLKEAAGNASAGGGPPGSSSDSESSPGAPSEDERAVPGRLLKTRAMREMYRSYVEMLVSTALDPDMIQALEDTHDELYLPPMRKIDGLLNEHKKKVLKRLSLSPALQDALHTFPQLQVEQSGEGSPEEGAVRLRPAGLSTPPAQEFKVELDKSGYYTLYHSLHHYKYHTFLRCRDQTLAIEGGAEDLGQEEVVQQCMRNQPWLEQLFDSFSDLLAQAQAHSRCG</sequence>
<feature type="compositionally biased region" description="Pro residues" evidence="1">
    <location>
        <begin position="1185"/>
        <end position="1196"/>
    </location>
</feature>
<feature type="region of interest" description="Disordered" evidence="1">
    <location>
        <begin position="909"/>
        <end position="1034"/>
    </location>
</feature>
<feature type="compositionally biased region" description="Basic and acidic residues" evidence="1">
    <location>
        <begin position="1002"/>
        <end position="1014"/>
    </location>
</feature>
<feature type="compositionally biased region" description="Gly residues" evidence="1">
    <location>
        <begin position="509"/>
        <end position="519"/>
    </location>
</feature>
<name>A0A8D0Q387_PIG</name>
<feature type="region of interest" description="Disordered" evidence="1">
    <location>
        <begin position="1129"/>
        <end position="1302"/>
    </location>
</feature>
<feature type="region of interest" description="Disordered" evidence="1">
    <location>
        <begin position="1382"/>
        <end position="1401"/>
    </location>
</feature>